<evidence type="ECO:0000313" key="3">
    <source>
        <dbReference type="Proteomes" id="UP001199525"/>
    </source>
</evidence>
<feature type="region of interest" description="Disordered" evidence="1">
    <location>
        <begin position="1"/>
        <end position="54"/>
    </location>
</feature>
<protein>
    <submittedName>
        <fullName evidence="2">Histidine kinase</fullName>
    </submittedName>
</protein>
<evidence type="ECO:0000313" key="2">
    <source>
        <dbReference type="EMBL" id="MCC5602884.1"/>
    </source>
</evidence>
<comment type="caution">
    <text evidence="2">The sequence shown here is derived from an EMBL/GenBank/DDBJ whole genome shotgun (WGS) entry which is preliminary data.</text>
</comment>
<organism evidence="2 3">
    <name type="scientific">Nostoc favosum CHAB5714</name>
    <dbReference type="NCBI Taxonomy" id="2780399"/>
    <lineage>
        <taxon>Bacteria</taxon>
        <taxon>Bacillati</taxon>
        <taxon>Cyanobacteriota</taxon>
        <taxon>Cyanophyceae</taxon>
        <taxon>Nostocales</taxon>
        <taxon>Nostocaceae</taxon>
        <taxon>Nostoc</taxon>
        <taxon>Nostoc favosum</taxon>
    </lineage>
</organism>
<name>A0ABS8IG06_9NOSO</name>
<evidence type="ECO:0000256" key="1">
    <source>
        <dbReference type="SAM" id="MobiDB-lite"/>
    </source>
</evidence>
<dbReference type="Proteomes" id="UP001199525">
    <property type="component" value="Unassembled WGS sequence"/>
</dbReference>
<proteinExistence type="predicted"/>
<dbReference type="RefSeq" id="WP_229488419.1">
    <property type="nucleotide sequence ID" value="NZ_JAIVFQ010000061.1"/>
</dbReference>
<reference evidence="2 3" key="1">
    <citation type="journal article" date="2021" name="Microorganisms">
        <title>Genome Evolution of Filamentous Cyanobacterium Nostoc Species: From Facultative Symbiosis to Free Living.</title>
        <authorList>
            <person name="Huo D."/>
            <person name="Li H."/>
            <person name="Cai F."/>
            <person name="Guo X."/>
            <person name="Qiao Z."/>
            <person name="Wang W."/>
            <person name="Yu G."/>
            <person name="Li R."/>
        </authorList>
    </citation>
    <scope>NUCLEOTIDE SEQUENCE [LARGE SCALE GENOMIC DNA]</scope>
    <source>
        <strain evidence="2 3">CHAB 5714</strain>
    </source>
</reference>
<dbReference type="GO" id="GO:0016301">
    <property type="term" value="F:kinase activity"/>
    <property type="evidence" value="ECO:0007669"/>
    <property type="project" value="UniProtKB-KW"/>
</dbReference>
<accession>A0ABS8IG06</accession>
<dbReference type="EMBL" id="JAIVFQ010000061">
    <property type="protein sequence ID" value="MCC5602884.1"/>
    <property type="molecule type" value="Genomic_DNA"/>
</dbReference>
<gene>
    <name evidence="2" type="ORF">LC586_27745</name>
</gene>
<keyword evidence="3" id="KW-1185">Reference proteome</keyword>
<keyword evidence="2" id="KW-0418">Kinase</keyword>
<sequence>MSGLGDWGDEGDEGAGEEKLLINTPCPMPHAQCPMPNAPCPIPRDYYAKNTKER</sequence>
<keyword evidence="2" id="KW-0808">Transferase</keyword>